<reference evidence="6 7" key="1">
    <citation type="submission" date="2017-12" db="EMBL/GenBank/DDBJ databases">
        <title>Comparative genomics of Botrytis spp.</title>
        <authorList>
            <person name="Valero-Jimenez C.A."/>
            <person name="Tapia P."/>
            <person name="Veloso J."/>
            <person name="Silva-Moreno E."/>
            <person name="Staats M."/>
            <person name="Valdes J.H."/>
            <person name="Van Kan J.A.L."/>
        </authorList>
    </citation>
    <scope>NUCLEOTIDE SEQUENCE [LARGE SCALE GENOMIC DNA]</scope>
    <source>
        <strain evidence="6 7">MUCL435</strain>
    </source>
</reference>
<dbReference type="FunFam" id="3.30.450.40:FF:000083">
    <property type="entry name" value="Sensor histidine kinase/response regulator, putative (AFU_orthologue AFUA_4G00660)"/>
    <property type="match status" value="1"/>
</dbReference>
<dbReference type="SUPFAM" id="SSF55781">
    <property type="entry name" value="GAF domain-like"/>
    <property type="match status" value="1"/>
</dbReference>
<dbReference type="PROSITE" id="PS50109">
    <property type="entry name" value="HIS_KIN"/>
    <property type="match status" value="1"/>
</dbReference>
<comment type="caution">
    <text evidence="6">The sequence shown here is derived from an EMBL/GenBank/DDBJ whole genome shotgun (WGS) entry which is preliminary data.</text>
</comment>
<dbReference type="EMBL" id="PQXL01000051">
    <property type="protein sequence ID" value="THV53413.1"/>
    <property type="molecule type" value="Genomic_DNA"/>
</dbReference>
<dbReference type="InterPro" id="IPR003594">
    <property type="entry name" value="HATPase_dom"/>
</dbReference>
<evidence type="ECO:0000259" key="5">
    <source>
        <dbReference type="PROSITE" id="PS50110"/>
    </source>
</evidence>
<dbReference type="SUPFAM" id="SSF47384">
    <property type="entry name" value="Homodimeric domain of signal transducing histidine kinase"/>
    <property type="match status" value="1"/>
</dbReference>
<dbReference type="SMART" id="SM00388">
    <property type="entry name" value="HisKA"/>
    <property type="match status" value="1"/>
</dbReference>
<keyword evidence="7" id="KW-1185">Reference proteome</keyword>
<dbReference type="OrthoDB" id="303614at2759"/>
<feature type="region of interest" description="Disordered" evidence="3">
    <location>
        <begin position="283"/>
        <end position="305"/>
    </location>
</feature>
<protein>
    <recommendedName>
        <fullName evidence="8">Histidine kinase</fullName>
    </recommendedName>
</protein>
<dbReference type="InterPro" id="IPR036890">
    <property type="entry name" value="HATPase_C_sf"/>
</dbReference>
<dbReference type="GO" id="GO:0000155">
    <property type="term" value="F:phosphorelay sensor kinase activity"/>
    <property type="evidence" value="ECO:0007669"/>
    <property type="project" value="InterPro"/>
</dbReference>
<dbReference type="PROSITE" id="PS50110">
    <property type="entry name" value="RESPONSE_REGULATORY"/>
    <property type="match status" value="1"/>
</dbReference>
<dbReference type="Pfam" id="PF00512">
    <property type="entry name" value="HisKA"/>
    <property type="match status" value="1"/>
</dbReference>
<dbReference type="Pfam" id="PF00072">
    <property type="entry name" value="Response_reg"/>
    <property type="match status" value="1"/>
</dbReference>
<name>A0A4S8R673_9HELO</name>
<evidence type="ECO:0000313" key="7">
    <source>
        <dbReference type="Proteomes" id="UP000308671"/>
    </source>
</evidence>
<dbReference type="CDD" id="cd17546">
    <property type="entry name" value="REC_hyHK_CKI1_RcsC-like"/>
    <property type="match status" value="1"/>
</dbReference>
<dbReference type="Gene3D" id="1.10.287.130">
    <property type="match status" value="1"/>
</dbReference>
<evidence type="ECO:0000256" key="2">
    <source>
        <dbReference type="PROSITE-ProRule" id="PRU00169"/>
    </source>
</evidence>
<dbReference type="InterPro" id="IPR050956">
    <property type="entry name" value="2C_system_His_kinase"/>
</dbReference>
<dbReference type="PRINTS" id="PR00344">
    <property type="entry name" value="BCTRLSENSOR"/>
</dbReference>
<dbReference type="InterPro" id="IPR003661">
    <property type="entry name" value="HisK_dim/P_dom"/>
</dbReference>
<gene>
    <name evidence="6" type="ORF">BGAL_0051g00100</name>
</gene>
<dbReference type="PANTHER" id="PTHR43719:SF11">
    <property type="entry name" value="HISTIDINE KINASE_RESPONSE REGULATOR, PUTATIVE-RELATED"/>
    <property type="match status" value="1"/>
</dbReference>
<accession>A0A4S8R673</accession>
<feature type="compositionally biased region" description="Polar residues" evidence="3">
    <location>
        <begin position="286"/>
        <end position="298"/>
    </location>
</feature>
<feature type="region of interest" description="Disordered" evidence="3">
    <location>
        <begin position="322"/>
        <end position="342"/>
    </location>
</feature>
<feature type="compositionally biased region" description="Polar residues" evidence="3">
    <location>
        <begin position="322"/>
        <end position="340"/>
    </location>
</feature>
<organism evidence="6 7">
    <name type="scientific">Botrytis galanthina</name>
    <dbReference type="NCBI Taxonomy" id="278940"/>
    <lineage>
        <taxon>Eukaryota</taxon>
        <taxon>Fungi</taxon>
        <taxon>Dikarya</taxon>
        <taxon>Ascomycota</taxon>
        <taxon>Pezizomycotina</taxon>
        <taxon>Leotiomycetes</taxon>
        <taxon>Helotiales</taxon>
        <taxon>Sclerotiniaceae</taxon>
        <taxon>Botrytis</taxon>
    </lineage>
</organism>
<feature type="compositionally biased region" description="Basic and acidic residues" evidence="3">
    <location>
        <begin position="64"/>
        <end position="81"/>
    </location>
</feature>
<dbReference type="FunFam" id="3.30.565.10:FF:000201">
    <property type="entry name" value="Sensor histidine kinase/response regulator, putative (AFU_orthologue AFUA_4G01020)"/>
    <property type="match status" value="1"/>
</dbReference>
<dbReference type="InterPro" id="IPR011006">
    <property type="entry name" value="CheY-like_superfamily"/>
</dbReference>
<feature type="domain" description="Histidine kinase" evidence="4">
    <location>
        <begin position="611"/>
        <end position="865"/>
    </location>
</feature>
<dbReference type="CDD" id="cd00082">
    <property type="entry name" value="HisKA"/>
    <property type="match status" value="1"/>
</dbReference>
<dbReference type="InterPro" id="IPR001789">
    <property type="entry name" value="Sig_transdc_resp-reg_receiver"/>
</dbReference>
<evidence type="ECO:0000259" key="4">
    <source>
        <dbReference type="PROSITE" id="PS50109"/>
    </source>
</evidence>
<feature type="domain" description="Response regulatory" evidence="5">
    <location>
        <begin position="1289"/>
        <end position="1410"/>
    </location>
</feature>
<dbReference type="Gene3D" id="3.30.565.10">
    <property type="entry name" value="Histidine kinase-like ATPase, C-terminal domain"/>
    <property type="match status" value="1"/>
</dbReference>
<dbReference type="PANTHER" id="PTHR43719">
    <property type="entry name" value="TWO-COMPONENT HISTIDINE KINASE"/>
    <property type="match status" value="1"/>
</dbReference>
<evidence type="ECO:0008006" key="8">
    <source>
        <dbReference type="Google" id="ProtNLM"/>
    </source>
</evidence>
<dbReference type="SUPFAM" id="SSF55874">
    <property type="entry name" value="ATPase domain of HSP90 chaperone/DNA topoisomerase II/histidine kinase"/>
    <property type="match status" value="1"/>
</dbReference>
<keyword evidence="1 2" id="KW-0597">Phosphoprotein</keyword>
<dbReference type="InterPro" id="IPR005467">
    <property type="entry name" value="His_kinase_dom"/>
</dbReference>
<feature type="compositionally biased region" description="Low complexity" evidence="3">
    <location>
        <begin position="1022"/>
        <end position="1035"/>
    </location>
</feature>
<proteinExistence type="predicted"/>
<dbReference type="SMART" id="SM00448">
    <property type="entry name" value="REC"/>
    <property type="match status" value="1"/>
</dbReference>
<dbReference type="Pfam" id="PF02518">
    <property type="entry name" value="HATPase_c"/>
    <property type="match status" value="1"/>
</dbReference>
<feature type="region of interest" description="Disordered" evidence="3">
    <location>
        <begin position="1012"/>
        <end position="1058"/>
    </location>
</feature>
<feature type="compositionally biased region" description="Acidic residues" evidence="3">
    <location>
        <begin position="54"/>
        <end position="63"/>
    </location>
</feature>
<dbReference type="InterPro" id="IPR036097">
    <property type="entry name" value="HisK_dim/P_sf"/>
</dbReference>
<evidence type="ECO:0000256" key="1">
    <source>
        <dbReference type="ARBA" id="ARBA00022553"/>
    </source>
</evidence>
<feature type="modified residue" description="4-aspartylphosphate" evidence="2">
    <location>
        <position position="1340"/>
    </location>
</feature>
<dbReference type="InterPro" id="IPR004358">
    <property type="entry name" value="Sig_transdc_His_kin-like_C"/>
</dbReference>
<evidence type="ECO:0000256" key="3">
    <source>
        <dbReference type="SAM" id="MobiDB-lite"/>
    </source>
</evidence>
<dbReference type="Proteomes" id="UP000308671">
    <property type="component" value="Unassembled WGS sequence"/>
</dbReference>
<feature type="region of interest" description="Disordered" evidence="3">
    <location>
        <begin position="34"/>
        <end position="81"/>
    </location>
</feature>
<dbReference type="FunFam" id="1.10.287.130:FF:000023">
    <property type="entry name" value="Sensor histidine kinase/response regulator, putative"/>
    <property type="match status" value="1"/>
</dbReference>
<sequence>MPSFADQPEEVKSRERKRVRNLLRYYTPEKWKLTRESEDDDIKTNGRGLPETTCEAEEQPDIAEDPKENETGGPDSSKRLRHDPTLTAFAQLGAYRLNTERSFISLMDSHNQYIIAEATRSVSLHERDVTKPGDEIFLGARILDMHWGICPNTIQIFTAKDDTGNVKTNLVTANQTQYVMNDLSAIEKYKNRPYIAEWPHMRYYAEVPIYSPENIVIGTYCVVDNKPRMEGLDEEGFIILNEIAKAIMSHLVLIEKQDHLERGEKMVKGLGYFVAGKSNLGEGLKDTSQNGMDPQNASHPHPIDTSGPLSITTEKMEIRQTQVNSISPPAQTNKLSSLSSGFEKARMVERNRPSISRTSSTESARQETFAITRLKQVFSRASQLILEAMSLDGVLFVDACFRDSASKLASKNKIVSSATHDKSQGWTQNNDVIKVPAFLNEIKPEGRRAGKVLTSELLGCKVRRDQNSSHLEEPTNITLTQATVKGLMTCYSQGRMFVLHEDGSLNLDLEPESFEICENGNVEPDRELVAAWVAELIKICPGARTIVFFPLRDQQRDQWFAGSFAWTTRELRIMTAEDITYLTAFGNCIMAEKSRLDSELADRAKSDFISVVSHELRSPLHGVLASAEALRDTSTGDEQDDMIRSITICGEVLLDTMDHILDYAKITNKGDAKDMKDLPVQSNGLNADFDLSNLIETVIEGVSAAQSFRQLTFEGPRSVDTAHLDAISDENYMPGNVVIVLEIDWQSSWTFNSQISSWRRILINLFQNALKYTEFGYVQVRLTAYETEDGQVARLSVVDSGKGISNNYLKYELWTPFVQEDPMSIGTGLGLCIVGKLVDELDGTIDISSTVGAGTVAQVEIPVKHSAEFDEGEETDSNKLIRETRDRCRGLSMCLLGFDSYPDPCEIPTDVRSAQDRRMTAIKSAFANYAGDWFGMIIRKSRSSVSANGVISVCLKSKLHRTDRTRQKPLIVFEDTTRILDKEEGEFFLTQPFGPYKLARILGQCIDYLQSKGTTPNDNDPSSTSSRLSSSTGSTPILTPSSNDYPGVKNTEFDSKHVKKEERPKLVLCQHSSESIESLRPKFEVRKHSNESTDSAVDMRSSEEPVVTYHSFPFPEGLPRWSKVENRVPQLIDIQGKLAGKDMGEHVTISAPDSYNVGATLEGHASSEKQFSVPRRPLVREESVGLNLSSNLEKLAIIENASVTLEKSQILGNSSAIEGPSIVATDKFGIVKKGEIASKATSNEKSRTTSEPIIRTKPAVLEIAKPEPELVSTSESSTAPTVKNSTRTVVLLVEDNIINLKVLVHSMKKLKETHDTASNGLEAFEKYKKAPESFKLIFMDISMPIMDGLTSARCIRDHESLYNLPRVRIVALTCFGTEEHRRDAAMSGIDIFLTKPINMKCLKPVVDLDPENVEEGVMAENS</sequence>
<dbReference type="Gene3D" id="3.40.50.2300">
    <property type="match status" value="1"/>
</dbReference>
<dbReference type="SUPFAM" id="SSF52172">
    <property type="entry name" value="CheY-like"/>
    <property type="match status" value="1"/>
</dbReference>
<evidence type="ECO:0000313" key="6">
    <source>
        <dbReference type="EMBL" id="THV53413.1"/>
    </source>
</evidence>
<dbReference type="SMART" id="SM00387">
    <property type="entry name" value="HATPase_c"/>
    <property type="match status" value="1"/>
</dbReference>
<feature type="compositionally biased region" description="Polar residues" evidence="3">
    <location>
        <begin position="1012"/>
        <end position="1021"/>
    </location>
</feature>